<evidence type="ECO:0000313" key="7">
    <source>
        <dbReference type="EMBL" id="MBA8823708.1"/>
    </source>
</evidence>
<keyword evidence="5" id="KW-0598">Phosphotransferase system</keyword>
<feature type="domain" description="HPr" evidence="6">
    <location>
        <begin position="1"/>
        <end position="93"/>
    </location>
</feature>
<dbReference type="InterPro" id="IPR035895">
    <property type="entry name" value="HPr-like_sf"/>
</dbReference>
<dbReference type="AlphaFoldDB" id="A0A839DY75"/>
<evidence type="ECO:0000256" key="4">
    <source>
        <dbReference type="ARBA" id="ARBA00022490"/>
    </source>
</evidence>
<keyword evidence="4" id="KW-0963">Cytoplasm</keyword>
<dbReference type="PROSITE" id="PS00369">
    <property type="entry name" value="PTS_HPR_HIS"/>
    <property type="match status" value="1"/>
</dbReference>
<dbReference type="SUPFAM" id="SSF55594">
    <property type="entry name" value="HPr-like"/>
    <property type="match status" value="1"/>
</dbReference>
<evidence type="ECO:0000313" key="8">
    <source>
        <dbReference type="Proteomes" id="UP000569329"/>
    </source>
</evidence>
<dbReference type="CDD" id="cd00367">
    <property type="entry name" value="PTS-HPr_like"/>
    <property type="match status" value="1"/>
</dbReference>
<dbReference type="PANTHER" id="PTHR33705">
    <property type="entry name" value="PHOSPHOCARRIER PROTEIN HPR"/>
    <property type="match status" value="1"/>
</dbReference>
<evidence type="ECO:0000256" key="2">
    <source>
        <dbReference type="ARBA" id="ARBA00004496"/>
    </source>
</evidence>
<dbReference type="PANTHER" id="PTHR33705:SF2">
    <property type="entry name" value="PHOSPHOCARRIER PROTEIN NPR"/>
    <property type="match status" value="1"/>
</dbReference>
<accession>A0A839DY75</accession>
<name>A0A839DY75_9PSEU</name>
<dbReference type="NCBIfam" id="TIGR01003">
    <property type="entry name" value="PTS_HPr_family"/>
    <property type="match status" value="1"/>
</dbReference>
<reference evidence="7 8" key="1">
    <citation type="submission" date="2020-07" db="EMBL/GenBank/DDBJ databases">
        <title>Sequencing the genomes of 1000 actinobacteria strains.</title>
        <authorList>
            <person name="Klenk H.-P."/>
        </authorList>
    </citation>
    <scope>NUCLEOTIDE SEQUENCE [LARGE SCALE GENOMIC DNA]</scope>
    <source>
        <strain evidence="7 8">DSM 45975</strain>
    </source>
</reference>
<dbReference type="Pfam" id="PF00381">
    <property type="entry name" value="PTS-HPr"/>
    <property type="match status" value="1"/>
</dbReference>
<dbReference type="RefSeq" id="WP_182542972.1">
    <property type="nucleotide sequence ID" value="NZ_JACGWZ010000001.1"/>
</dbReference>
<proteinExistence type="predicted"/>
<evidence type="ECO:0000259" key="6">
    <source>
        <dbReference type="PROSITE" id="PS51350"/>
    </source>
</evidence>
<dbReference type="PRINTS" id="PR00107">
    <property type="entry name" value="PHOSPHOCPHPR"/>
</dbReference>
<organism evidence="7 8">
    <name type="scientific">Halosaccharopolyspora lacisalsi</name>
    <dbReference type="NCBI Taxonomy" id="1000566"/>
    <lineage>
        <taxon>Bacteria</taxon>
        <taxon>Bacillati</taxon>
        <taxon>Actinomycetota</taxon>
        <taxon>Actinomycetes</taxon>
        <taxon>Pseudonocardiales</taxon>
        <taxon>Pseudonocardiaceae</taxon>
        <taxon>Halosaccharopolyspora</taxon>
    </lineage>
</organism>
<evidence type="ECO:0000256" key="5">
    <source>
        <dbReference type="ARBA" id="ARBA00022683"/>
    </source>
</evidence>
<keyword evidence="8" id="KW-1185">Reference proteome</keyword>
<dbReference type="Proteomes" id="UP000569329">
    <property type="component" value="Unassembled WGS sequence"/>
</dbReference>
<dbReference type="InterPro" id="IPR001020">
    <property type="entry name" value="PTS_HPr_His_P_site"/>
</dbReference>
<dbReference type="PROSITE" id="PS51350">
    <property type="entry name" value="PTS_HPR_DOM"/>
    <property type="match status" value="1"/>
</dbReference>
<sequence length="99" mass="10257">MPSRRATVAAKVGLHARPAAMLAKFAGAQDFRVTIAKVERGYPGSPVDAGSVLGLMGLGAEQGDEVELDSEGPDAENALDQLVALLERDLDDEPAPTDG</sequence>
<dbReference type="InterPro" id="IPR050399">
    <property type="entry name" value="HPr"/>
</dbReference>
<dbReference type="InterPro" id="IPR000032">
    <property type="entry name" value="HPr-like"/>
</dbReference>
<comment type="function">
    <text evidence="1">General (non sugar-specific) component of the phosphoenolpyruvate-dependent sugar phosphotransferase system (sugar PTS). This major carbohydrate active-transport system catalyzes the phosphorylation of incoming sugar substrates concomitantly with their translocation across the cell membrane. The phosphoryl group from phosphoenolpyruvate (PEP) is transferred to the phosphoryl carrier protein HPr by enzyme I. Phospho-HPr then transfers it to the PTS EIIA domain.</text>
</comment>
<evidence type="ECO:0000256" key="1">
    <source>
        <dbReference type="ARBA" id="ARBA00003681"/>
    </source>
</evidence>
<dbReference type="GO" id="GO:0005737">
    <property type="term" value="C:cytoplasm"/>
    <property type="evidence" value="ECO:0007669"/>
    <property type="project" value="UniProtKB-SubCell"/>
</dbReference>
<protein>
    <recommendedName>
        <fullName evidence="3">Phosphocarrier protein HPr</fullName>
    </recommendedName>
</protein>
<comment type="caution">
    <text evidence="7">The sequence shown here is derived from an EMBL/GenBank/DDBJ whole genome shotgun (WGS) entry which is preliminary data.</text>
</comment>
<dbReference type="GO" id="GO:0009401">
    <property type="term" value="P:phosphoenolpyruvate-dependent sugar phosphotransferase system"/>
    <property type="evidence" value="ECO:0007669"/>
    <property type="project" value="UniProtKB-KW"/>
</dbReference>
<gene>
    <name evidence="7" type="ORF">FHX42_001037</name>
</gene>
<comment type="subcellular location">
    <subcellularLocation>
        <location evidence="2">Cytoplasm</location>
    </subcellularLocation>
</comment>
<dbReference type="Gene3D" id="3.30.1340.10">
    <property type="entry name" value="HPr-like"/>
    <property type="match status" value="1"/>
</dbReference>
<evidence type="ECO:0000256" key="3">
    <source>
        <dbReference type="ARBA" id="ARBA00020422"/>
    </source>
</evidence>
<dbReference type="EMBL" id="JACGWZ010000001">
    <property type="protein sequence ID" value="MBA8823708.1"/>
    <property type="molecule type" value="Genomic_DNA"/>
</dbReference>